<sequence length="181" mass="20840">MRKIILDLAITLDGFIEGPNGEIDWCIMDEDMDFTGFLKGIDTIFYGRVSYDAWGNFIPEGEVSVPERELWETVHSKRKIVFSRQEKNDSRATFIREGIEDRVKMMRAEDGKDIWLYGGASLISTFVKLDLIDVYRLSVHPVALGQGKPLFEDLSKRLQLKLKESHAFKSGVVQMVYETKR</sequence>
<dbReference type="EMBL" id="FXAU01000006">
    <property type="protein sequence ID" value="SMG43371.1"/>
    <property type="molecule type" value="Genomic_DNA"/>
</dbReference>
<dbReference type="InterPro" id="IPR002734">
    <property type="entry name" value="RibDG_C"/>
</dbReference>
<dbReference type="STRING" id="561061.SAMN05660862_3087"/>
<reference evidence="1 2" key="1">
    <citation type="submission" date="2017-04" db="EMBL/GenBank/DDBJ databases">
        <authorList>
            <person name="Afonso C.L."/>
            <person name="Miller P.J."/>
            <person name="Scott M.A."/>
            <person name="Spackman E."/>
            <person name="Goraichik I."/>
            <person name="Dimitrov K.M."/>
            <person name="Suarez D.L."/>
            <person name="Swayne D.E."/>
        </authorList>
    </citation>
    <scope>NUCLEOTIDE SEQUENCE [LARGE SCALE GENOMIC DNA]</scope>
    <source>
        <strain evidence="1 2">DSM 22418</strain>
    </source>
</reference>
<dbReference type="AlphaFoldDB" id="A0A1X7KRJ7"/>
<accession>A0A1X7KRJ7</accession>
<dbReference type="InterPro" id="IPR024072">
    <property type="entry name" value="DHFR-like_dom_sf"/>
</dbReference>
<gene>
    <name evidence="1" type="ORF">SAMN05660862_3087</name>
</gene>
<organism evidence="1 2">
    <name type="scientific">Sphingobacterium psychroaquaticum</name>
    <dbReference type="NCBI Taxonomy" id="561061"/>
    <lineage>
        <taxon>Bacteria</taxon>
        <taxon>Pseudomonadati</taxon>
        <taxon>Bacteroidota</taxon>
        <taxon>Sphingobacteriia</taxon>
        <taxon>Sphingobacteriales</taxon>
        <taxon>Sphingobacteriaceae</taxon>
        <taxon>Sphingobacterium</taxon>
    </lineage>
</organism>
<protein>
    <submittedName>
        <fullName evidence="1">Dihydrofolate reductase</fullName>
    </submittedName>
</protein>
<evidence type="ECO:0000313" key="2">
    <source>
        <dbReference type="Proteomes" id="UP000192980"/>
    </source>
</evidence>
<keyword evidence="2" id="KW-1185">Reference proteome</keyword>
<dbReference type="InterPro" id="IPR050765">
    <property type="entry name" value="Riboflavin_Biosynth_HTPR"/>
</dbReference>
<dbReference type="GO" id="GO:0009231">
    <property type="term" value="P:riboflavin biosynthetic process"/>
    <property type="evidence" value="ECO:0007669"/>
    <property type="project" value="InterPro"/>
</dbReference>
<dbReference type="Proteomes" id="UP000192980">
    <property type="component" value="Unassembled WGS sequence"/>
</dbReference>
<proteinExistence type="predicted"/>
<dbReference type="Gene3D" id="3.40.430.10">
    <property type="entry name" value="Dihydrofolate Reductase, subunit A"/>
    <property type="match status" value="1"/>
</dbReference>
<name>A0A1X7KRJ7_9SPHI</name>
<dbReference type="GO" id="GO:0008703">
    <property type="term" value="F:5-amino-6-(5-phosphoribosylamino)uracil reductase activity"/>
    <property type="evidence" value="ECO:0007669"/>
    <property type="project" value="InterPro"/>
</dbReference>
<dbReference type="PANTHER" id="PTHR38011:SF11">
    <property type="entry name" value="2,5-DIAMINO-6-RIBOSYLAMINO-4(3H)-PYRIMIDINONE 5'-PHOSPHATE REDUCTASE"/>
    <property type="match status" value="1"/>
</dbReference>
<dbReference type="OrthoDB" id="195113at2"/>
<dbReference type="PANTHER" id="PTHR38011">
    <property type="entry name" value="DIHYDROFOLATE REDUCTASE FAMILY PROTEIN (AFU_ORTHOLOGUE AFUA_8G06820)"/>
    <property type="match status" value="1"/>
</dbReference>
<dbReference type="Pfam" id="PF01872">
    <property type="entry name" value="RibD_C"/>
    <property type="match status" value="1"/>
</dbReference>
<dbReference type="SUPFAM" id="SSF53597">
    <property type="entry name" value="Dihydrofolate reductase-like"/>
    <property type="match status" value="1"/>
</dbReference>
<dbReference type="RefSeq" id="WP_085473797.1">
    <property type="nucleotide sequence ID" value="NZ_CP038029.1"/>
</dbReference>
<evidence type="ECO:0000313" key="1">
    <source>
        <dbReference type="EMBL" id="SMG43371.1"/>
    </source>
</evidence>